<comment type="caution">
    <text evidence="8">The sequence shown here is derived from an EMBL/GenBank/DDBJ whole genome shotgun (WGS) entry which is preliminary data.</text>
</comment>
<evidence type="ECO:0000256" key="3">
    <source>
        <dbReference type="ARBA" id="ARBA00022603"/>
    </source>
</evidence>
<reference evidence="8" key="1">
    <citation type="submission" date="2018-01" db="EMBL/GenBank/DDBJ databases">
        <authorList>
            <person name="Mao J.F."/>
        </authorList>
    </citation>
    <scope>NUCLEOTIDE SEQUENCE</scope>
    <source>
        <strain evidence="8">Huo1</strain>
        <tissue evidence="8">Leaf</tissue>
    </source>
</reference>
<keyword evidence="3 7" id="KW-0489">Methyltransferase</keyword>
<evidence type="ECO:0000256" key="4">
    <source>
        <dbReference type="ARBA" id="ARBA00022968"/>
    </source>
</evidence>
<reference evidence="8" key="2">
    <citation type="submission" date="2020-08" db="EMBL/GenBank/DDBJ databases">
        <title>Plant Genome Project.</title>
        <authorList>
            <person name="Zhang R.-G."/>
        </authorList>
    </citation>
    <scope>NUCLEOTIDE SEQUENCE</scope>
    <source>
        <strain evidence="8">Huo1</strain>
        <tissue evidence="8">Leaf</tissue>
    </source>
</reference>
<gene>
    <name evidence="8" type="ORF">SASPL_140349</name>
</gene>
<dbReference type="GO" id="GO:0016020">
    <property type="term" value="C:membrane"/>
    <property type="evidence" value="ECO:0007669"/>
    <property type="project" value="UniProtKB-SubCell"/>
</dbReference>
<dbReference type="PANTHER" id="PTHR10108">
    <property type="entry name" value="SAM-DEPENDENT METHYLTRANSFERASE"/>
    <property type="match status" value="1"/>
</dbReference>
<dbReference type="Pfam" id="PF03141">
    <property type="entry name" value="Methyltransf_29"/>
    <property type="match status" value="1"/>
</dbReference>
<evidence type="ECO:0000256" key="6">
    <source>
        <dbReference type="ARBA" id="ARBA00037847"/>
    </source>
</evidence>
<evidence type="ECO:0000313" key="9">
    <source>
        <dbReference type="Proteomes" id="UP000298416"/>
    </source>
</evidence>
<keyword evidence="4 7" id="KW-0735">Signal-anchor</keyword>
<dbReference type="EMBL" id="PNBA02000015">
    <property type="protein sequence ID" value="KAG6398878.1"/>
    <property type="molecule type" value="Genomic_DNA"/>
</dbReference>
<dbReference type="GO" id="GO:0032259">
    <property type="term" value="P:methylation"/>
    <property type="evidence" value="ECO:0007669"/>
    <property type="project" value="UniProtKB-KW"/>
</dbReference>
<keyword evidence="4 7" id="KW-0812">Transmembrane</keyword>
<dbReference type="CDD" id="cd02440">
    <property type="entry name" value="AdoMet_MTases"/>
    <property type="match status" value="1"/>
</dbReference>
<keyword evidence="5 7" id="KW-0325">Glycoprotein</keyword>
<proteinExistence type="inferred from homology"/>
<dbReference type="GO" id="GO:0008168">
    <property type="term" value="F:methyltransferase activity"/>
    <property type="evidence" value="ECO:0007669"/>
    <property type="project" value="UniProtKB-UniRule"/>
</dbReference>
<organism evidence="8">
    <name type="scientific">Salvia splendens</name>
    <name type="common">Scarlet sage</name>
    <dbReference type="NCBI Taxonomy" id="180675"/>
    <lineage>
        <taxon>Eukaryota</taxon>
        <taxon>Viridiplantae</taxon>
        <taxon>Streptophyta</taxon>
        <taxon>Embryophyta</taxon>
        <taxon>Tracheophyta</taxon>
        <taxon>Spermatophyta</taxon>
        <taxon>Magnoliopsida</taxon>
        <taxon>eudicotyledons</taxon>
        <taxon>Gunneridae</taxon>
        <taxon>Pentapetalae</taxon>
        <taxon>asterids</taxon>
        <taxon>lamiids</taxon>
        <taxon>Lamiales</taxon>
        <taxon>Lamiaceae</taxon>
        <taxon>Nepetoideae</taxon>
        <taxon>Mentheae</taxon>
        <taxon>Salviinae</taxon>
        <taxon>Salvia</taxon>
        <taxon>Salvia subgen. Calosphace</taxon>
        <taxon>core Calosphace</taxon>
    </lineage>
</organism>
<keyword evidence="7" id="KW-0808">Transferase</keyword>
<dbReference type="Proteomes" id="UP000298416">
    <property type="component" value="Unassembled WGS sequence"/>
</dbReference>
<evidence type="ECO:0000313" key="8">
    <source>
        <dbReference type="EMBL" id="KAG6398878.1"/>
    </source>
</evidence>
<dbReference type="Gene3D" id="3.40.50.150">
    <property type="entry name" value="Vaccinia Virus protein VP39"/>
    <property type="match status" value="1"/>
</dbReference>
<dbReference type="EC" id="2.1.1.-" evidence="7"/>
<sequence>MENGVPCYNVSANLLAGFKDGEEFDHVIWSGNVKLSKDQFLSSGSKMKRLMLLEENQITFHSNDGMTADDVRDYSNQIAKMIGLGSDNEFHQAGLWCASAFTLIDGCLYGGNFFSRQLPFPSLSYDMVHCAQCGIFWDDKDGMFLIEVDRVLKPGGYLVLTSPRSRGRRSSPGSKRGSASSPFEQFIKKLCWNLLSEQDGTFIWQKTTDSHCYASCKDLFPLCEREDGLSYYKPLVKCLSGTTSKHWTPLQNRSSASLDFQIHGIHPQEFSQDLEFWRSSLRNYWPLLSPLIFSDRYGGLNAALLEGGHSVRVMNVVPMGESSTLPFILDQGFAGVVHNWGEPFPTYSRTYDMLHAKGLLSHLVSDKCSITDLIFDMDRILRPEGWVVISDKIDLIEMAKTVAARLHWEARVIDVDNGTDQRLLLCQKPFFTN</sequence>
<dbReference type="InterPro" id="IPR004159">
    <property type="entry name" value="Put_SAM_MeTrfase"/>
</dbReference>
<dbReference type="GO" id="GO:0012505">
    <property type="term" value="C:endomembrane system"/>
    <property type="evidence" value="ECO:0007669"/>
    <property type="project" value="UniProtKB-SubCell"/>
</dbReference>
<comment type="similarity">
    <text evidence="2 7">Belongs to the methyltransferase superfamily.</text>
</comment>
<dbReference type="InterPro" id="IPR029063">
    <property type="entry name" value="SAM-dependent_MTases_sf"/>
</dbReference>
<evidence type="ECO:0000256" key="7">
    <source>
        <dbReference type="RuleBase" id="RU366043"/>
    </source>
</evidence>
<dbReference type="GO" id="GO:0005737">
    <property type="term" value="C:cytoplasm"/>
    <property type="evidence" value="ECO:0007669"/>
    <property type="project" value="TreeGrafter"/>
</dbReference>
<keyword evidence="9" id="KW-1185">Reference proteome</keyword>
<name>A0A8X8ZBV4_SALSN</name>
<dbReference type="AlphaFoldDB" id="A0A8X8ZBV4"/>
<evidence type="ECO:0000256" key="5">
    <source>
        <dbReference type="ARBA" id="ARBA00023180"/>
    </source>
</evidence>
<comment type="subcellular location">
    <subcellularLocation>
        <location evidence="6">Endomembrane system</location>
        <topology evidence="6">Single-pass membrane protein</topology>
    </subcellularLocation>
    <subcellularLocation>
        <location evidence="1 7">Membrane</location>
        <topology evidence="1 7">Single-pass type II membrane protein</topology>
    </subcellularLocation>
</comment>
<dbReference type="PANTHER" id="PTHR10108:SF1083">
    <property type="entry name" value="METHYLTRANSFERASE PMT4-RELATED"/>
    <property type="match status" value="1"/>
</dbReference>
<dbReference type="SUPFAM" id="SSF53335">
    <property type="entry name" value="S-adenosyl-L-methionine-dependent methyltransferases"/>
    <property type="match status" value="2"/>
</dbReference>
<protein>
    <recommendedName>
        <fullName evidence="7">Methyltransferase</fullName>
        <ecNumber evidence="7">2.1.1.-</ecNumber>
    </recommendedName>
</protein>
<accession>A0A8X8ZBV4</accession>
<evidence type="ECO:0000256" key="1">
    <source>
        <dbReference type="ARBA" id="ARBA00004606"/>
    </source>
</evidence>
<evidence type="ECO:0000256" key="2">
    <source>
        <dbReference type="ARBA" id="ARBA00008361"/>
    </source>
</evidence>